<organism evidence="5 6">
    <name type="scientific">Sphingobium xenophagum</name>
    <dbReference type="NCBI Taxonomy" id="121428"/>
    <lineage>
        <taxon>Bacteria</taxon>
        <taxon>Pseudomonadati</taxon>
        <taxon>Pseudomonadota</taxon>
        <taxon>Alphaproteobacteria</taxon>
        <taxon>Sphingomonadales</taxon>
        <taxon>Sphingomonadaceae</taxon>
        <taxon>Sphingobium</taxon>
    </lineage>
</organism>
<dbReference type="Proteomes" id="UP000290975">
    <property type="component" value="Unassembled WGS sequence"/>
</dbReference>
<keyword evidence="1" id="KW-0645">Protease</keyword>
<dbReference type="CDD" id="cd04847">
    <property type="entry name" value="Peptidases_S8_Subtilisin_like_2"/>
    <property type="match status" value="1"/>
</dbReference>
<dbReference type="AlphaFoldDB" id="A0A401J013"/>
<proteinExistence type="predicted"/>
<name>A0A401J013_SPHXE</name>
<dbReference type="SUPFAM" id="SSF52743">
    <property type="entry name" value="Subtilisin-like"/>
    <property type="match status" value="1"/>
</dbReference>
<dbReference type="InterPro" id="IPR015500">
    <property type="entry name" value="Peptidase_S8_subtilisin-rel"/>
</dbReference>
<evidence type="ECO:0000259" key="4">
    <source>
        <dbReference type="Pfam" id="PF00082"/>
    </source>
</evidence>
<evidence type="ECO:0000313" key="5">
    <source>
        <dbReference type="EMBL" id="GBH29964.1"/>
    </source>
</evidence>
<dbReference type="EMBL" id="BBQY01000002">
    <property type="protein sequence ID" value="GBH29964.1"/>
    <property type="molecule type" value="Genomic_DNA"/>
</dbReference>
<keyword evidence="2" id="KW-0378">Hydrolase</keyword>
<dbReference type="GO" id="GO:0006508">
    <property type="term" value="P:proteolysis"/>
    <property type="evidence" value="ECO:0007669"/>
    <property type="project" value="UniProtKB-KW"/>
</dbReference>
<sequence length="825" mass="90838">MPSGYRRQHLRIDHFVDLKPYKRPNRMVPGRDLGRETERHAESLKRDLAQAWAGAEGILSLRDVQVVGEPGRYIEFETLPEQPLPDLNWTSKGIRLASVAKSDEGATIGTIFVPDAQQEFLDTKIDEYQSKRGKSGRPSHEARFASIEHFRLARLESLWVDARPMPAEGAPTWWECWCWPDRIANFDAKAAAVDVLVGEDRLRFAEREVVFIYADRQMLARIVASTDAVAEIRLGRDDASFFTSGEGRDDQNGWIDATVQRLVPSENADGIAVCLLDTGVNRAHALLAPVFSADDLHSVNPAWGTDDDHGHGSEMSGLAFFGDLTAALASTDPLAITFVGEAVKLLPPQGFPATQPQSYGLVTQQAILRPEISRPDRDRIFCMAVTQADVHGPRATSWSATLDTMAFGGSEIDDLRQRLICVSAGNLPDGLQHGDLEDWDSYEIEDPAHAWNVLSVGGYTLKGPITDQGYEHWVCAAAIGTLSPYSRVSASWYRGVAPIKPELVLEAGNKGIDSADSSLVSGMDSLSLLTTSRDPLVHPLTLSWATSAATAQLSGMATALLADDRSLWPETVRALLTHSARWTPPMETALLATGQKAERLLMLRRFGYGVPSLDRALRSASNSLALVAQQEIQPFHRTKGGTKLHQAHFFSLPWPRDTLLDLGEHEVRLRVSLSYFIEPNPSADAPLSPARYRSAGLRFDLRRRNEPQDRFEARVNALASLEEDEGDLPGVFADQGRLLGERSISAGSLHVDEWRCNAADLADRNAIAIFPVGGWWKMSKDRSRNNCSMRYALVVTIDAGDVEQDLWVEAAVAAGIEIEQDVSIS</sequence>
<dbReference type="PRINTS" id="PR00723">
    <property type="entry name" value="SUBTILISIN"/>
</dbReference>
<dbReference type="Gene3D" id="3.40.50.200">
    <property type="entry name" value="Peptidase S8/S53 domain"/>
    <property type="match status" value="1"/>
</dbReference>
<feature type="domain" description="Peptidase S8/S53" evidence="4">
    <location>
        <begin position="269"/>
        <end position="609"/>
    </location>
</feature>
<dbReference type="InterPro" id="IPR034074">
    <property type="entry name" value="Y4bN_pept_dom"/>
</dbReference>
<reference evidence="5 6" key="1">
    <citation type="submission" date="2014-12" db="EMBL/GenBank/DDBJ databases">
        <title>Whole genome sequencing of Sphingobium xenophagum OW59.</title>
        <authorList>
            <person name="Ohta Y."/>
            <person name="Nishi S."/>
            <person name="Hatada Y."/>
        </authorList>
    </citation>
    <scope>NUCLEOTIDE SEQUENCE [LARGE SCALE GENOMIC DNA]</scope>
    <source>
        <strain evidence="5 6">OW59</strain>
    </source>
</reference>
<dbReference type="InterPro" id="IPR000209">
    <property type="entry name" value="Peptidase_S8/S53_dom"/>
</dbReference>
<evidence type="ECO:0000256" key="1">
    <source>
        <dbReference type="ARBA" id="ARBA00022670"/>
    </source>
</evidence>
<protein>
    <recommendedName>
        <fullName evidence="4">Peptidase S8/S53 domain-containing protein</fullName>
    </recommendedName>
</protein>
<evidence type="ECO:0000256" key="2">
    <source>
        <dbReference type="ARBA" id="ARBA00022801"/>
    </source>
</evidence>
<evidence type="ECO:0000256" key="3">
    <source>
        <dbReference type="ARBA" id="ARBA00022825"/>
    </source>
</evidence>
<dbReference type="Pfam" id="PF00082">
    <property type="entry name" value="Peptidase_S8"/>
    <property type="match status" value="1"/>
</dbReference>
<evidence type="ECO:0000313" key="6">
    <source>
        <dbReference type="Proteomes" id="UP000290975"/>
    </source>
</evidence>
<keyword evidence="3" id="KW-0720">Serine protease</keyword>
<dbReference type="InterPro" id="IPR036852">
    <property type="entry name" value="Peptidase_S8/S53_dom_sf"/>
</dbReference>
<comment type="caution">
    <text evidence="5">The sequence shown here is derived from an EMBL/GenBank/DDBJ whole genome shotgun (WGS) entry which is preliminary data.</text>
</comment>
<dbReference type="RefSeq" id="WP_130752344.1">
    <property type="nucleotide sequence ID" value="NZ_BBQY01000002.1"/>
</dbReference>
<keyword evidence="6" id="KW-1185">Reference proteome</keyword>
<gene>
    <name evidence="5" type="ORF">MBESOW_P1218</name>
</gene>
<accession>A0A401J013</accession>
<dbReference type="GO" id="GO:0004252">
    <property type="term" value="F:serine-type endopeptidase activity"/>
    <property type="evidence" value="ECO:0007669"/>
    <property type="project" value="InterPro"/>
</dbReference>